<organism evidence="1 2">
    <name type="scientific">Mythimna loreyi</name>
    <dbReference type="NCBI Taxonomy" id="667449"/>
    <lineage>
        <taxon>Eukaryota</taxon>
        <taxon>Metazoa</taxon>
        <taxon>Ecdysozoa</taxon>
        <taxon>Arthropoda</taxon>
        <taxon>Hexapoda</taxon>
        <taxon>Insecta</taxon>
        <taxon>Pterygota</taxon>
        <taxon>Neoptera</taxon>
        <taxon>Endopterygota</taxon>
        <taxon>Lepidoptera</taxon>
        <taxon>Glossata</taxon>
        <taxon>Ditrysia</taxon>
        <taxon>Noctuoidea</taxon>
        <taxon>Noctuidae</taxon>
        <taxon>Noctuinae</taxon>
        <taxon>Hadenini</taxon>
        <taxon>Mythimna</taxon>
    </lineage>
</organism>
<dbReference type="EMBL" id="CM056792">
    <property type="protein sequence ID" value="KAJ8722168.1"/>
    <property type="molecule type" value="Genomic_DNA"/>
</dbReference>
<evidence type="ECO:0000313" key="2">
    <source>
        <dbReference type="Proteomes" id="UP001231649"/>
    </source>
</evidence>
<gene>
    <name evidence="1" type="ORF">PYW08_004570</name>
</gene>
<dbReference type="Proteomes" id="UP001231649">
    <property type="component" value="Chromosome 16"/>
</dbReference>
<sequence>MDVDSARSEISARLPSVDLRSARSERALWQCGECPARSARRPASAVNELTLTNAPFGIVRGKTGGLARAPPPPPAPTNHEPSRHSLRLFWRERVV</sequence>
<keyword evidence="2" id="KW-1185">Reference proteome</keyword>
<proteinExistence type="predicted"/>
<comment type="caution">
    <text evidence="1">The sequence shown here is derived from an EMBL/GenBank/DDBJ whole genome shotgun (WGS) entry which is preliminary data.</text>
</comment>
<evidence type="ECO:0000313" key="1">
    <source>
        <dbReference type="EMBL" id="KAJ8722168.1"/>
    </source>
</evidence>
<accession>A0ACC2QPU1</accession>
<protein>
    <submittedName>
        <fullName evidence="1">Uncharacterized protein</fullName>
    </submittedName>
</protein>
<reference evidence="1" key="1">
    <citation type="submission" date="2023-03" db="EMBL/GenBank/DDBJ databases">
        <title>Chromosome-level genomes of two armyworms, Mythimna separata and Mythimna loreyi, provide insights into the biosynthesis and reception of sex pheromones.</title>
        <authorList>
            <person name="Zhao H."/>
        </authorList>
    </citation>
    <scope>NUCLEOTIDE SEQUENCE</scope>
    <source>
        <strain evidence="1">BeijingLab</strain>
    </source>
</reference>
<name>A0ACC2QPU1_9NEOP</name>